<dbReference type="InParanoid" id="A0A3M0C068"/>
<comment type="caution">
    <text evidence="6">The sequence shown here is derived from an EMBL/GenBank/DDBJ whole genome shotgun (WGS) entry which is preliminary data.</text>
</comment>
<dbReference type="Proteomes" id="UP000271227">
    <property type="component" value="Unassembled WGS sequence"/>
</dbReference>
<dbReference type="NCBIfam" id="NF033233">
    <property type="entry name" value="twin_helix"/>
    <property type="match status" value="1"/>
</dbReference>
<keyword evidence="1 4" id="KW-0812">Transmembrane</keyword>
<dbReference type="AlphaFoldDB" id="A0A3M0C068"/>
<feature type="domain" description="HIG1" evidence="5">
    <location>
        <begin position="1"/>
        <end position="64"/>
    </location>
</feature>
<gene>
    <name evidence="6" type="ORF">BXY39_3043</name>
</gene>
<dbReference type="EMBL" id="REFR01000014">
    <property type="protein sequence ID" value="RMB02692.1"/>
    <property type="molecule type" value="Genomic_DNA"/>
</dbReference>
<evidence type="ECO:0000256" key="3">
    <source>
        <dbReference type="ARBA" id="ARBA00023136"/>
    </source>
</evidence>
<feature type="transmembrane region" description="Helical" evidence="4">
    <location>
        <begin position="45"/>
        <end position="63"/>
    </location>
</feature>
<name>A0A3M0C068_9PROT</name>
<proteinExistence type="predicted"/>
<keyword evidence="2 4" id="KW-1133">Transmembrane helix</keyword>
<evidence type="ECO:0000256" key="1">
    <source>
        <dbReference type="ARBA" id="ARBA00022692"/>
    </source>
</evidence>
<dbReference type="Pfam" id="PF04588">
    <property type="entry name" value="HIG_1_N"/>
    <property type="match status" value="1"/>
</dbReference>
<dbReference type="RefSeq" id="WP_121939707.1">
    <property type="nucleotide sequence ID" value="NZ_REFR01000014.1"/>
</dbReference>
<evidence type="ECO:0000256" key="2">
    <source>
        <dbReference type="ARBA" id="ARBA00022989"/>
    </source>
</evidence>
<evidence type="ECO:0000313" key="6">
    <source>
        <dbReference type="EMBL" id="RMB02692.1"/>
    </source>
</evidence>
<dbReference type="Gene3D" id="6.10.140.1320">
    <property type="match status" value="1"/>
</dbReference>
<protein>
    <submittedName>
        <fullName evidence="6">Hypoxia induced protein</fullName>
    </submittedName>
</protein>
<dbReference type="PROSITE" id="PS51503">
    <property type="entry name" value="HIG1"/>
    <property type="match status" value="1"/>
</dbReference>
<dbReference type="InterPro" id="IPR007667">
    <property type="entry name" value="Hypoxia_induced_domain"/>
</dbReference>
<evidence type="ECO:0000313" key="7">
    <source>
        <dbReference type="Proteomes" id="UP000271227"/>
    </source>
</evidence>
<accession>A0A3M0C068</accession>
<keyword evidence="3 4" id="KW-0472">Membrane</keyword>
<keyword evidence="7" id="KW-1185">Reference proteome</keyword>
<sequence>MKILLILAALLAIVTLAILLVGVAGMARGGDFNKKYGNKLMRWRVIAQGATILLLFLLALAATA</sequence>
<reference evidence="6 7" key="1">
    <citation type="submission" date="2018-10" db="EMBL/GenBank/DDBJ databases">
        <title>Genomic Encyclopedia of Archaeal and Bacterial Type Strains, Phase II (KMG-II): from individual species to whole genera.</title>
        <authorList>
            <person name="Goeker M."/>
        </authorList>
    </citation>
    <scope>NUCLEOTIDE SEQUENCE [LARGE SCALE GENOMIC DNA]</scope>
    <source>
        <strain evidence="6 7">DSM 25217</strain>
    </source>
</reference>
<evidence type="ECO:0000256" key="4">
    <source>
        <dbReference type="SAM" id="Phobius"/>
    </source>
</evidence>
<evidence type="ECO:0000259" key="5">
    <source>
        <dbReference type="PROSITE" id="PS51503"/>
    </source>
</evidence>
<organism evidence="6 7">
    <name type="scientific">Eilatimonas milleporae</name>
    <dbReference type="NCBI Taxonomy" id="911205"/>
    <lineage>
        <taxon>Bacteria</taxon>
        <taxon>Pseudomonadati</taxon>
        <taxon>Pseudomonadota</taxon>
        <taxon>Alphaproteobacteria</taxon>
        <taxon>Kordiimonadales</taxon>
        <taxon>Kordiimonadaceae</taxon>
        <taxon>Eilatimonas</taxon>
    </lineage>
</organism>